<dbReference type="AlphaFoldDB" id="A0A7W3P6H7"/>
<evidence type="ECO:0000313" key="2">
    <source>
        <dbReference type="EMBL" id="MBA8794925.1"/>
    </source>
</evidence>
<accession>A0A7W3P6H7</accession>
<feature type="compositionally biased region" description="Basic and acidic residues" evidence="1">
    <location>
        <begin position="55"/>
        <end position="65"/>
    </location>
</feature>
<comment type="caution">
    <text evidence="2">The sequence shown here is derived from an EMBL/GenBank/DDBJ whole genome shotgun (WGS) entry which is preliminary data.</text>
</comment>
<dbReference type="RefSeq" id="WP_182560555.1">
    <property type="nucleotide sequence ID" value="NZ_JACGWT010000004.1"/>
</dbReference>
<name>A0A7W3P6H7_9ACTN</name>
<dbReference type="EMBL" id="JACGWT010000004">
    <property type="protein sequence ID" value="MBA8794925.1"/>
    <property type="molecule type" value="Genomic_DNA"/>
</dbReference>
<evidence type="ECO:0000256" key="1">
    <source>
        <dbReference type="SAM" id="MobiDB-lite"/>
    </source>
</evidence>
<feature type="region of interest" description="Disordered" evidence="1">
    <location>
        <begin position="55"/>
        <end position="94"/>
    </location>
</feature>
<dbReference type="Proteomes" id="UP000523079">
    <property type="component" value="Unassembled WGS sequence"/>
</dbReference>
<keyword evidence="3" id="KW-1185">Reference proteome</keyword>
<evidence type="ECO:0000313" key="3">
    <source>
        <dbReference type="Proteomes" id="UP000523079"/>
    </source>
</evidence>
<reference evidence="2 3" key="1">
    <citation type="submission" date="2020-07" db="EMBL/GenBank/DDBJ databases">
        <title>Sequencing the genomes of 1000 actinobacteria strains.</title>
        <authorList>
            <person name="Klenk H.-P."/>
        </authorList>
    </citation>
    <scope>NUCLEOTIDE SEQUENCE [LARGE SCALE GENOMIC DNA]</scope>
    <source>
        <strain evidence="2 3">DSM 100723</strain>
    </source>
</reference>
<keyword evidence="2" id="KW-0648">Protein biosynthesis</keyword>
<feature type="compositionally biased region" description="Basic and acidic residues" evidence="1">
    <location>
        <begin position="76"/>
        <end position="94"/>
    </location>
</feature>
<sequence length="127" mass="14833">MSGMEPYSVQDTLLERNRLRSAAKRGDKRAELTLEVLDQAAHEARWAATEHLRAKAAADRADREKHRPRSVSAVMQERRREREAAERKRAEDAEHIEAQRVAGMDERQRERYEKEKRGEILKVNGSW</sequence>
<keyword evidence="2" id="KW-0396">Initiation factor</keyword>
<dbReference type="GO" id="GO:0003743">
    <property type="term" value="F:translation initiation factor activity"/>
    <property type="evidence" value="ECO:0007669"/>
    <property type="project" value="UniProtKB-KW"/>
</dbReference>
<proteinExistence type="predicted"/>
<protein>
    <submittedName>
        <fullName evidence="2">Translation initiation factor 2B subunit (eIF-2B alpha/beta/delta family)</fullName>
    </submittedName>
</protein>
<gene>
    <name evidence="2" type="ORF">FHX74_002553</name>
</gene>
<organism evidence="2 3">
    <name type="scientific">Microlunatus kandeliicorticis</name>
    <dbReference type="NCBI Taxonomy" id="1759536"/>
    <lineage>
        <taxon>Bacteria</taxon>
        <taxon>Bacillati</taxon>
        <taxon>Actinomycetota</taxon>
        <taxon>Actinomycetes</taxon>
        <taxon>Propionibacteriales</taxon>
        <taxon>Propionibacteriaceae</taxon>
        <taxon>Microlunatus</taxon>
    </lineage>
</organism>